<dbReference type="HOGENOM" id="CLU_065609_0_0_5"/>
<protein>
    <recommendedName>
        <fullName evidence="2">DUF1223 domain-containing protein</fullName>
    </recommendedName>
</protein>
<dbReference type="PhylomeDB" id="Q6NDA8"/>
<dbReference type="Pfam" id="PF06764">
    <property type="entry name" value="DUF1223"/>
    <property type="match status" value="1"/>
</dbReference>
<dbReference type="SUPFAM" id="SSF52833">
    <property type="entry name" value="Thioredoxin-like"/>
    <property type="match status" value="1"/>
</dbReference>
<organism evidence="1">
    <name type="scientific">Rhodopseudomonas palustris (strain ATCC BAA-98 / CGA009)</name>
    <dbReference type="NCBI Taxonomy" id="258594"/>
    <lineage>
        <taxon>Bacteria</taxon>
        <taxon>Pseudomonadati</taxon>
        <taxon>Pseudomonadota</taxon>
        <taxon>Alphaproteobacteria</taxon>
        <taxon>Hyphomicrobiales</taxon>
        <taxon>Nitrobacteraceae</taxon>
        <taxon>Rhodopseudomonas</taxon>
    </lineage>
</organism>
<evidence type="ECO:0000313" key="1">
    <source>
        <dbReference type="EMBL" id="CAE25645.1"/>
    </source>
</evidence>
<accession>Q6NDA8</accession>
<dbReference type="eggNOG" id="COG5429">
    <property type="taxonomic scope" value="Bacteria"/>
</dbReference>
<dbReference type="InterPro" id="IPR010634">
    <property type="entry name" value="DUF1223"/>
</dbReference>
<dbReference type="AlphaFoldDB" id="Q6NDA8"/>
<proteinExistence type="predicted"/>
<reference evidence="1" key="1">
    <citation type="journal article" date="2004" name="Nat. Biotechnol.">
        <title>Complete genome sequence of the metabolically versatile photosynthetic bacterium Rhodopseudomonas palustris.</title>
        <authorList>
            <person name="Larimer F.W."/>
            <person name="Chain P."/>
            <person name="Hauser L."/>
            <person name="Lamerdin J."/>
            <person name="Malfatti S."/>
            <person name="Do L."/>
            <person name="Land M.L."/>
            <person name="Pelletier D.A."/>
            <person name="Beatty J.T."/>
            <person name="Lang A.S."/>
            <person name="Tabita F.R."/>
            <person name="Gibson J.L."/>
            <person name="Hanson T.E."/>
            <person name="Bobst C."/>
            <person name="Torres J.L."/>
            <person name="Peres C."/>
            <person name="Harrison F.H."/>
            <person name="Gibson J."/>
            <person name="Harwood C.S."/>
        </authorList>
    </citation>
    <scope>NUCLEOTIDE SEQUENCE [LARGE SCALE GENOMIC DNA]</scope>
    <source>
        <strain evidence="1">CGA009</strain>
    </source>
</reference>
<dbReference type="PANTHER" id="PTHR36057:SF1">
    <property type="entry name" value="LIPOPROTEIN LIPID ATTACHMENT SITE-LIKE PROTEIN, PUTATIVE (DUF1223)-RELATED"/>
    <property type="match status" value="1"/>
</dbReference>
<dbReference type="STRING" id="258594.RPA0201"/>
<dbReference type="InterPro" id="IPR036249">
    <property type="entry name" value="Thioredoxin-like_sf"/>
</dbReference>
<sequence length="291" mass="30891">MAGERKAAYAKGRLFVLRLLDGWRRAAVPKHSAKAARQTTMNGVGGFSRWSGALGLCVTIATADFAAAEPRAVVELFTSQGCSSCPPADKIIGELARDPSVIALSLPIDYWDYLGWKDTLADSRFTARQKAYSQVRGDRDVFTPQVVVNGSAHLVGSNRAGIDSAIKTTDKTDGVMTVPVSVAVEGKEIKVSVAAAPQGETAKSGEVWICAVSKAIPIEIGRGENRGRHVTYHNVVRNLLKVGDWTGAAEHWTVPLENVVGDGVDAAAVYVQNGSREKPGAMLGAAFTSLN</sequence>
<dbReference type="EMBL" id="BX572593">
    <property type="protein sequence ID" value="CAE25645.1"/>
    <property type="molecule type" value="Genomic_DNA"/>
</dbReference>
<name>Q6NDA8_RHOPA</name>
<gene>
    <name evidence="1" type="ordered locus">RPA0201</name>
</gene>
<evidence type="ECO:0008006" key="2">
    <source>
        <dbReference type="Google" id="ProtNLM"/>
    </source>
</evidence>
<dbReference type="PANTHER" id="PTHR36057">
    <property type="match status" value="1"/>
</dbReference>